<organism evidence="1 2">
    <name type="scientific">Racocetra persica</name>
    <dbReference type="NCBI Taxonomy" id="160502"/>
    <lineage>
        <taxon>Eukaryota</taxon>
        <taxon>Fungi</taxon>
        <taxon>Fungi incertae sedis</taxon>
        <taxon>Mucoromycota</taxon>
        <taxon>Glomeromycotina</taxon>
        <taxon>Glomeromycetes</taxon>
        <taxon>Diversisporales</taxon>
        <taxon>Gigasporaceae</taxon>
        <taxon>Racocetra</taxon>
    </lineage>
</organism>
<comment type="caution">
    <text evidence="1">The sequence shown here is derived from an EMBL/GenBank/DDBJ whole genome shotgun (WGS) entry which is preliminary data.</text>
</comment>
<evidence type="ECO:0000313" key="1">
    <source>
        <dbReference type="EMBL" id="CAG8849085.1"/>
    </source>
</evidence>
<dbReference type="Proteomes" id="UP000789920">
    <property type="component" value="Unassembled WGS sequence"/>
</dbReference>
<feature type="non-terminal residue" evidence="1">
    <location>
        <position position="1"/>
    </location>
</feature>
<proteinExistence type="predicted"/>
<feature type="non-terminal residue" evidence="1">
    <location>
        <position position="41"/>
    </location>
</feature>
<evidence type="ECO:0000313" key="2">
    <source>
        <dbReference type="Proteomes" id="UP000789920"/>
    </source>
</evidence>
<keyword evidence="2" id="KW-1185">Reference proteome</keyword>
<dbReference type="EMBL" id="CAJVQC010163784">
    <property type="protein sequence ID" value="CAG8849085.1"/>
    <property type="molecule type" value="Genomic_DNA"/>
</dbReference>
<protein>
    <submittedName>
        <fullName evidence="1">14765_t:CDS:1</fullName>
    </submittedName>
</protein>
<sequence>DLEDEVTEHNRYLSELNTISKYYTEISEFGKKVIKWKHDFK</sequence>
<gene>
    <name evidence="1" type="ORF">RPERSI_LOCUS35437</name>
</gene>
<name>A0ACA9SYL4_9GLOM</name>
<reference evidence="1" key="1">
    <citation type="submission" date="2021-06" db="EMBL/GenBank/DDBJ databases">
        <authorList>
            <person name="Kallberg Y."/>
            <person name="Tangrot J."/>
            <person name="Rosling A."/>
        </authorList>
    </citation>
    <scope>NUCLEOTIDE SEQUENCE</scope>
    <source>
        <strain evidence="1">MA461A</strain>
    </source>
</reference>
<accession>A0ACA9SYL4</accession>